<evidence type="ECO:0000256" key="2">
    <source>
        <dbReference type="HAMAP-Rule" id="MF_00048"/>
    </source>
</evidence>
<dbReference type="InterPro" id="IPR011856">
    <property type="entry name" value="tRNA_endonuc-like_dom_sf"/>
</dbReference>
<evidence type="ECO:0000256" key="1">
    <source>
        <dbReference type="ARBA" id="ARBA00006738"/>
    </source>
</evidence>
<proteinExistence type="inferred from homology"/>
<comment type="caution">
    <text evidence="3">The sequence shown here is derived from an EMBL/GenBank/DDBJ whole genome shotgun (WGS) entry which is preliminary data.</text>
</comment>
<dbReference type="AlphaFoldDB" id="A0A096CFN8"/>
<protein>
    <recommendedName>
        <fullName evidence="2">UPF0102 protein HMPREF0647_08115</fullName>
    </recommendedName>
</protein>
<dbReference type="HAMAP" id="MF_00048">
    <property type="entry name" value="UPF0102"/>
    <property type="match status" value="1"/>
</dbReference>
<dbReference type="Gene3D" id="3.40.1350.10">
    <property type="match status" value="1"/>
</dbReference>
<dbReference type="GeneID" id="78529662"/>
<evidence type="ECO:0000313" key="3">
    <source>
        <dbReference type="EMBL" id="KGF44079.1"/>
    </source>
</evidence>
<dbReference type="Pfam" id="PF02021">
    <property type="entry name" value="UPF0102"/>
    <property type="match status" value="1"/>
</dbReference>
<evidence type="ECO:0000313" key="4">
    <source>
        <dbReference type="Proteomes" id="UP000029525"/>
    </source>
</evidence>
<reference evidence="3 4" key="1">
    <citation type="submission" date="2014-07" db="EMBL/GenBank/DDBJ databases">
        <authorList>
            <person name="McCorrison J."/>
            <person name="Sanka R."/>
            <person name="Torralba M."/>
            <person name="Gillis M."/>
            <person name="Haft D.H."/>
            <person name="Methe B."/>
            <person name="Sutton G."/>
            <person name="Nelson K.E."/>
        </authorList>
    </citation>
    <scope>NUCLEOTIDE SEQUENCE [LARGE SCALE GENOMIC DNA]</scope>
    <source>
        <strain evidence="3 4">DNF00320</strain>
    </source>
</reference>
<dbReference type="EMBL" id="JRNQ01000051">
    <property type="protein sequence ID" value="KGF44079.1"/>
    <property type="molecule type" value="Genomic_DNA"/>
</dbReference>
<dbReference type="InterPro" id="IPR003509">
    <property type="entry name" value="UPF0102_YraN-like"/>
</dbReference>
<dbReference type="InterPro" id="IPR011335">
    <property type="entry name" value="Restrct_endonuc-II-like"/>
</dbReference>
<organism evidence="3 4">
    <name type="scientific">Prevotella bivia DNF00320</name>
    <dbReference type="NCBI Taxonomy" id="1401068"/>
    <lineage>
        <taxon>Bacteria</taxon>
        <taxon>Pseudomonadati</taxon>
        <taxon>Bacteroidota</taxon>
        <taxon>Bacteroidia</taxon>
        <taxon>Bacteroidales</taxon>
        <taxon>Prevotellaceae</taxon>
        <taxon>Prevotella</taxon>
    </lineage>
</organism>
<dbReference type="SUPFAM" id="SSF52980">
    <property type="entry name" value="Restriction endonuclease-like"/>
    <property type="match status" value="1"/>
</dbReference>
<accession>A0A096CFN8</accession>
<comment type="similarity">
    <text evidence="1 2">Belongs to the UPF0102 family.</text>
</comment>
<name>A0A096CFN8_9BACT</name>
<gene>
    <name evidence="3" type="ORF">HMPREF0647_08115</name>
</gene>
<dbReference type="RefSeq" id="WP_004336761.1">
    <property type="nucleotide sequence ID" value="NZ_JRNQ01000051.1"/>
</dbReference>
<dbReference type="PANTHER" id="PTHR34039">
    <property type="entry name" value="UPF0102 PROTEIN YRAN"/>
    <property type="match status" value="1"/>
</dbReference>
<dbReference type="CDD" id="cd20736">
    <property type="entry name" value="PoNe_Nuclease"/>
    <property type="match status" value="1"/>
</dbReference>
<dbReference type="Proteomes" id="UP000029525">
    <property type="component" value="Unassembled WGS sequence"/>
</dbReference>
<sequence length="121" mass="13721">MAYHNELGKWGENVAADYLQRQGYTILYRDWKCGHRDIDIVAVMGETLIIVEVKTRRNEVFTDADTAVDAQKIKSLSIAANAFIKRYGGAYDVRFDIITVLGTPESEPKINHIIDAFLPFI</sequence>
<dbReference type="OrthoDB" id="9802516at2"/>
<dbReference type="GO" id="GO:0003676">
    <property type="term" value="F:nucleic acid binding"/>
    <property type="evidence" value="ECO:0007669"/>
    <property type="project" value="InterPro"/>
</dbReference>
<dbReference type="PANTHER" id="PTHR34039:SF1">
    <property type="entry name" value="UPF0102 PROTEIN YRAN"/>
    <property type="match status" value="1"/>
</dbReference>